<feature type="domain" description="Protein kinase" evidence="5">
    <location>
        <begin position="15"/>
        <end position="277"/>
    </location>
</feature>
<evidence type="ECO:0000313" key="6">
    <source>
        <dbReference type="EMBL" id="ABJ07858.1"/>
    </source>
</evidence>
<dbReference type="eggNOG" id="COG0589">
    <property type="taxonomic scope" value="Bacteria"/>
</dbReference>
<keyword evidence="3 6" id="KW-0418">Kinase</keyword>
<dbReference type="HOGENOM" id="CLU_586145_0_0_5"/>
<dbReference type="KEGG" id="rpe:RPE_3932"/>
<accession>Q07JM6</accession>
<organism evidence="6">
    <name type="scientific">Rhodopseudomonas palustris (strain BisA53)</name>
    <dbReference type="NCBI Taxonomy" id="316055"/>
    <lineage>
        <taxon>Bacteria</taxon>
        <taxon>Pseudomonadati</taxon>
        <taxon>Pseudomonadota</taxon>
        <taxon>Alphaproteobacteria</taxon>
        <taxon>Hyphomicrobiales</taxon>
        <taxon>Nitrobacteraceae</taxon>
        <taxon>Rhodopseudomonas</taxon>
    </lineage>
</organism>
<dbReference type="GO" id="GO:0005524">
    <property type="term" value="F:ATP binding"/>
    <property type="evidence" value="ECO:0007669"/>
    <property type="project" value="UniProtKB-KW"/>
</dbReference>
<reference evidence="6" key="1">
    <citation type="submission" date="2006-09" db="EMBL/GenBank/DDBJ databases">
        <title>Complete sequence of Rhodopseudomonas palustris BisA53.</title>
        <authorList>
            <consortium name="US DOE Joint Genome Institute"/>
            <person name="Copeland A."/>
            <person name="Lucas S."/>
            <person name="Lapidus A."/>
            <person name="Barry K."/>
            <person name="Detter J.C."/>
            <person name="Glavina del Rio T."/>
            <person name="Hammon N."/>
            <person name="Israni S."/>
            <person name="Dalin E."/>
            <person name="Tice H."/>
            <person name="Pitluck S."/>
            <person name="Chain P."/>
            <person name="Malfatti S."/>
            <person name="Shin M."/>
            <person name="Vergez L."/>
            <person name="Schmutz J."/>
            <person name="Larimer F."/>
            <person name="Land M."/>
            <person name="Hauser L."/>
            <person name="Pelletier D.A."/>
            <person name="Kyrpides N."/>
            <person name="Kim E."/>
            <person name="Harwood C.S."/>
            <person name="Oda Y."/>
            <person name="Richardson P."/>
        </authorList>
    </citation>
    <scope>NUCLEOTIDE SEQUENCE [LARGE SCALE GENOMIC DNA]</scope>
    <source>
        <strain evidence="6">BisA53</strain>
    </source>
</reference>
<dbReference type="SUPFAM" id="SSF52402">
    <property type="entry name" value="Adenine nucleotide alpha hydrolases-like"/>
    <property type="match status" value="1"/>
</dbReference>
<proteinExistence type="predicted"/>
<evidence type="ECO:0000256" key="2">
    <source>
        <dbReference type="ARBA" id="ARBA00022741"/>
    </source>
</evidence>
<dbReference type="PANTHER" id="PTHR43289">
    <property type="entry name" value="MITOGEN-ACTIVATED PROTEIN KINASE KINASE KINASE 20-RELATED"/>
    <property type="match status" value="1"/>
</dbReference>
<dbReference type="Pfam" id="PF00069">
    <property type="entry name" value="Pkinase"/>
    <property type="match status" value="1"/>
</dbReference>
<dbReference type="EMBL" id="CP000463">
    <property type="protein sequence ID" value="ABJ07858.1"/>
    <property type="molecule type" value="Genomic_DNA"/>
</dbReference>
<dbReference type="CDD" id="cd00293">
    <property type="entry name" value="USP-like"/>
    <property type="match status" value="1"/>
</dbReference>
<dbReference type="InterPro" id="IPR008271">
    <property type="entry name" value="Ser/Thr_kinase_AS"/>
</dbReference>
<dbReference type="Pfam" id="PF00582">
    <property type="entry name" value="Usp"/>
    <property type="match status" value="1"/>
</dbReference>
<dbReference type="InterPro" id="IPR014729">
    <property type="entry name" value="Rossmann-like_a/b/a_fold"/>
</dbReference>
<dbReference type="eggNOG" id="COG0515">
    <property type="taxonomic scope" value="Bacteria"/>
</dbReference>
<keyword evidence="6" id="KW-0723">Serine/threonine-protein kinase</keyword>
<dbReference type="InterPro" id="IPR011009">
    <property type="entry name" value="Kinase-like_dom_sf"/>
</dbReference>
<keyword evidence="2" id="KW-0547">Nucleotide-binding</keyword>
<dbReference type="Gene3D" id="3.30.200.20">
    <property type="entry name" value="Phosphorylase Kinase, domain 1"/>
    <property type="match status" value="1"/>
</dbReference>
<dbReference type="PROSITE" id="PS00108">
    <property type="entry name" value="PROTEIN_KINASE_ST"/>
    <property type="match status" value="1"/>
</dbReference>
<keyword evidence="4" id="KW-0067">ATP-binding</keyword>
<dbReference type="SUPFAM" id="SSF56112">
    <property type="entry name" value="Protein kinase-like (PK-like)"/>
    <property type="match status" value="1"/>
</dbReference>
<dbReference type="GO" id="GO:0004674">
    <property type="term" value="F:protein serine/threonine kinase activity"/>
    <property type="evidence" value="ECO:0007669"/>
    <property type="project" value="UniProtKB-KW"/>
</dbReference>
<dbReference type="CDD" id="cd14014">
    <property type="entry name" value="STKc_PknB_like"/>
    <property type="match status" value="1"/>
</dbReference>
<protein>
    <submittedName>
        <fullName evidence="6">Serine/threonine protein kinase</fullName>
    </submittedName>
</protein>
<dbReference type="SMART" id="SM00220">
    <property type="entry name" value="S_TKc"/>
    <property type="match status" value="1"/>
</dbReference>
<dbReference type="AlphaFoldDB" id="Q07JM6"/>
<dbReference type="Gene3D" id="1.10.510.10">
    <property type="entry name" value="Transferase(Phosphotransferase) domain 1"/>
    <property type="match status" value="1"/>
</dbReference>
<evidence type="ECO:0000256" key="1">
    <source>
        <dbReference type="ARBA" id="ARBA00022679"/>
    </source>
</evidence>
<dbReference type="PROSITE" id="PS50011">
    <property type="entry name" value="PROTEIN_KINASE_DOM"/>
    <property type="match status" value="1"/>
</dbReference>
<evidence type="ECO:0000259" key="5">
    <source>
        <dbReference type="PROSITE" id="PS50011"/>
    </source>
</evidence>
<dbReference type="Gene3D" id="3.40.50.620">
    <property type="entry name" value="HUPs"/>
    <property type="match status" value="1"/>
</dbReference>
<name>Q07JM6_RHOP5</name>
<gene>
    <name evidence="6" type="ordered locus">RPE_3932</name>
</gene>
<dbReference type="InterPro" id="IPR006016">
    <property type="entry name" value="UspA"/>
</dbReference>
<keyword evidence="1" id="KW-0808">Transferase</keyword>
<evidence type="ECO:0000256" key="4">
    <source>
        <dbReference type="ARBA" id="ARBA00022840"/>
    </source>
</evidence>
<dbReference type="PANTHER" id="PTHR43289:SF34">
    <property type="entry name" value="SERINE_THREONINE-PROTEIN KINASE YBDM-RELATED"/>
    <property type="match status" value="1"/>
</dbReference>
<evidence type="ECO:0000256" key="3">
    <source>
        <dbReference type="ARBA" id="ARBA00022777"/>
    </source>
</evidence>
<dbReference type="STRING" id="316055.RPE_3932"/>
<dbReference type="InterPro" id="IPR000719">
    <property type="entry name" value="Prot_kinase_dom"/>
</dbReference>
<dbReference type="OrthoDB" id="9801841at2"/>
<sequence length="482" mass="53603">MIPASLEIGAEIDGFVIEDRIHQGGMATLLIVRRPDQSMPMVMKLPKIGEGEDPAAIVSFEMEQMIMPRLSGPHVPAYVAAGDFSAQPYIVMERIAGKALLSRLPELPLPYADAVDIAARIAAALADLHRQHVIHHDIKPSNIMFRESGEAVLLDYGLACSDVLPDLMQEEFRLPFGTAPYMAPERLLGVRDDPRSDLFALGVLLYFFTTGERPFGETETMYGMRRRLWRDPPPPRKLKPDYPPWLQEVVMRCLEIEPAWRYPTAAQLLFDLTHPDEVKLTTRSEKLKRDPLTTAWRRRFNADLRQPRKKASIADEIASAPIVMVAIDLVDGAGALNDELRVTAERILATLPSARLACVNVLKLGRVTIDKTLDEHGHNKHVDRLVQLRHWAEPLKLEDNRLTVHVLEAIDPAASILDFVEASHVSHILIGARRNSALRKLLGSVSAKVAAEAPCTVTVVRRAGSAKSARMLESESEAEPSV</sequence>